<reference evidence="3" key="1">
    <citation type="submission" date="2024-07" db="EMBL/GenBank/DDBJ databases">
        <title>Two chromosome-level genome assemblies of Korean endemic species Abeliophyllum distichum and Forsythia ovata (Oleaceae).</title>
        <authorList>
            <person name="Jang H."/>
        </authorList>
    </citation>
    <scope>NUCLEOTIDE SEQUENCE [LARGE SCALE GENOMIC DNA]</scope>
</reference>
<dbReference type="Proteomes" id="UP001604336">
    <property type="component" value="Unassembled WGS sequence"/>
</dbReference>
<accession>A0ABD1VD49</accession>
<keyword evidence="1" id="KW-0175">Coiled coil</keyword>
<evidence type="ECO:0000256" key="1">
    <source>
        <dbReference type="SAM" id="Coils"/>
    </source>
</evidence>
<evidence type="ECO:0000313" key="3">
    <source>
        <dbReference type="Proteomes" id="UP001604336"/>
    </source>
</evidence>
<dbReference type="AlphaFoldDB" id="A0ABD1VD49"/>
<sequence length="347" mass="38824">MAEVKKAESQVKLEGEIQDACSICLDAFWFNPSTGEILIILSFAYDCYQVCISSPNIPKLISKLKTGVRQALIVQYVGNVSVLKILPVKNCLRKVGERRSVEGGGTPGSDGINAEAASAKPKFVDEGDIVYRDELPAYITTTVNKMNESVGIREAERLLKKSDGEVLKLSVSHLMKAAVLMVEHNRRTFDLTETSRKTQDELEGSRKEIAVLRMEMAETQEAKFKLKEDLKQLKGLGIEVEKLRIVVAAKEAEAVAAVESFKNSEEFEVLKQEYKRQGRVISLMQSRNELDRARAEIADLCREKASAVERSSQVEQEMVKLKVASQVEQEMVKLKAKLKKNCTNDEH</sequence>
<gene>
    <name evidence="2" type="ORF">Adt_07864</name>
</gene>
<organism evidence="2 3">
    <name type="scientific">Abeliophyllum distichum</name>
    <dbReference type="NCBI Taxonomy" id="126358"/>
    <lineage>
        <taxon>Eukaryota</taxon>
        <taxon>Viridiplantae</taxon>
        <taxon>Streptophyta</taxon>
        <taxon>Embryophyta</taxon>
        <taxon>Tracheophyta</taxon>
        <taxon>Spermatophyta</taxon>
        <taxon>Magnoliopsida</taxon>
        <taxon>eudicotyledons</taxon>
        <taxon>Gunneridae</taxon>
        <taxon>Pentapetalae</taxon>
        <taxon>asterids</taxon>
        <taxon>lamiids</taxon>
        <taxon>Lamiales</taxon>
        <taxon>Oleaceae</taxon>
        <taxon>Forsythieae</taxon>
        <taxon>Abeliophyllum</taxon>
    </lineage>
</organism>
<keyword evidence="3" id="KW-1185">Reference proteome</keyword>
<feature type="coiled-coil region" evidence="1">
    <location>
        <begin position="202"/>
        <end position="236"/>
    </location>
</feature>
<proteinExistence type="predicted"/>
<protein>
    <submittedName>
        <fullName evidence="2">Uncharacterized protein</fullName>
    </submittedName>
</protein>
<feature type="coiled-coil region" evidence="1">
    <location>
        <begin position="283"/>
        <end position="310"/>
    </location>
</feature>
<dbReference type="EMBL" id="JBFOLK010000002">
    <property type="protein sequence ID" value="KAL2534513.1"/>
    <property type="molecule type" value="Genomic_DNA"/>
</dbReference>
<evidence type="ECO:0000313" key="2">
    <source>
        <dbReference type="EMBL" id="KAL2534513.1"/>
    </source>
</evidence>
<name>A0ABD1VD49_9LAMI</name>
<comment type="caution">
    <text evidence="2">The sequence shown here is derived from an EMBL/GenBank/DDBJ whole genome shotgun (WGS) entry which is preliminary data.</text>
</comment>